<feature type="compositionally biased region" description="Polar residues" evidence="1">
    <location>
        <begin position="615"/>
        <end position="635"/>
    </location>
</feature>
<dbReference type="EMBL" id="VVIM01000010">
    <property type="protein sequence ID" value="KAB0792415.1"/>
    <property type="molecule type" value="Genomic_DNA"/>
</dbReference>
<feature type="region of interest" description="Disordered" evidence="1">
    <location>
        <begin position="1"/>
        <end position="20"/>
    </location>
</feature>
<evidence type="ECO:0000313" key="3">
    <source>
        <dbReference type="Proteomes" id="UP000327044"/>
    </source>
</evidence>
<feature type="region of interest" description="Disordered" evidence="1">
    <location>
        <begin position="354"/>
        <end position="374"/>
    </location>
</feature>
<evidence type="ECO:0000256" key="1">
    <source>
        <dbReference type="SAM" id="MobiDB-lite"/>
    </source>
</evidence>
<feature type="compositionally biased region" description="Basic and acidic residues" evidence="1">
    <location>
        <begin position="1"/>
        <end position="13"/>
    </location>
</feature>
<proteinExistence type="predicted"/>
<reference evidence="2 3" key="1">
    <citation type="journal article" date="2018" name="Elife">
        <title>Firefly genomes illuminate parallel origins of bioluminescence in beetles.</title>
        <authorList>
            <person name="Fallon T.R."/>
            <person name="Lower S.E."/>
            <person name="Chang C.H."/>
            <person name="Bessho-Uehara M."/>
            <person name="Martin G.J."/>
            <person name="Bewick A.J."/>
            <person name="Behringer M."/>
            <person name="Debat H.J."/>
            <person name="Wong I."/>
            <person name="Day J.C."/>
            <person name="Suvorov A."/>
            <person name="Silva C.J."/>
            <person name="Stanger-Hall K.F."/>
            <person name="Hall D.W."/>
            <person name="Schmitz R.J."/>
            <person name="Nelson D.R."/>
            <person name="Lewis S.M."/>
            <person name="Shigenobu S."/>
            <person name="Bybee S.M."/>
            <person name="Larracuente A.M."/>
            <person name="Oba Y."/>
            <person name="Weng J.K."/>
        </authorList>
    </citation>
    <scope>NUCLEOTIDE SEQUENCE [LARGE SCALE GENOMIC DNA]</scope>
    <source>
        <strain evidence="2">1611_PpyrPB1</strain>
        <tissue evidence="2">Whole body</tissue>
    </source>
</reference>
<feature type="region of interest" description="Disordered" evidence="1">
    <location>
        <begin position="542"/>
        <end position="579"/>
    </location>
</feature>
<dbReference type="AlphaFoldDB" id="A0A5N4A514"/>
<name>A0A5N4A514_PHOPY</name>
<evidence type="ECO:0000313" key="2">
    <source>
        <dbReference type="EMBL" id="KAB0792415.1"/>
    </source>
</evidence>
<feature type="non-terminal residue" evidence="2">
    <location>
        <position position="1"/>
    </location>
</feature>
<gene>
    <name evidence="2" type="ORF">PPYR_14374</name>
</gene>
<comment type="caution">
    <text evidence="2">The sequence shown here is derived from an EMBL/GenBank/DDBJ whole genome shotgun (WGS) entry which is preliminary data.</text>
</comment>
<feature type="compositionally biased region" description="Polar residues" evidence="1">
    <location>
        <begin position="593"/>
        <end position="603"/>
    </location>
</feature>
<accession>A0A5N4A514</accession>
<organism evidence="2 3">
    <name type="scientific">Photinus pyralis</name>
    <name type="common">Common eastern firefly</name>
    <name type="synonym">Lampyris pyralis</name>
    <dbReference type="NCBI Taxonomy" id="7054"/>
    <lineage>
        <taxon>Eukaryota</taxon>
        <taxon>Metazoa</taxon>
        <taxon>Ecdysozoa</taxon>
        <taxon>Arthropoda</taxon>
        <taxon>Hexapoda</taxon>
        <taxon>Insecta</taxon>
        <taxon>Pterygota</taxon>
        <taxon>Neoptera</taxon>
        <taxon>Endopterygota</taxon>
        <taxon>Coleoptera</taxon>
        <taxon>Polyphaga</taxon>
        <taxon>Elateriformia</taxon>
        <taxon>Elateroidea</taxon>
        <taxon>Lampyridae</taxon>
        <taxon>Lampyrinae</taxon>
        <taxon>Photinus</taxon>
    </lineage>
</organism>
<keyword evidence="3" id="KW-1185">Reference proteome</keyword>
<protein>
    <submittedName>
        <fullName evidence="2">Uncharacterized protein</fullName>
    </submittedName>
</protein>
<dbReference type="Proteomes" id="UP000327044">
    <property type="component" value="Unassembled WGS sequence"/>
</dbReference>
<feature type="region of interest" description="Disordered" evidence="1">
    <location>
        <begin position="592"/>
        <end position="643"/>
    </location>
</feature>
<dbReference type="InParanoid" id="A0A5N4A514"/>
<feature type="region of interest" description="Disordered" evidence="1">
    <location>
        <begin position="107"/>
        <end position="128"/>
    </location>
</feature>
<feature type="compositionally biased region" description="Basic residues" evidence="1">
    <location>
        <begin position="550"/>
        <end position="560"/>
    </location>
</feature>
<sequence>NNPVEMEEREKPDGYSPDVAARAKWPLKPGVLVHVNSMRNLNMCQSTESSPPPPLIKTSNNKYARGKSKVYARLGKLRDILGFGDHELVPSGIYHSPGGVVTFKRFNNPPSRPEIQPTVASRKRKRPGYVPNQSIIADRDRLGGHDGLTEPLTPEKGFYENLPFHGIQTPPNKPISIITPFMKGNAGNVPNSFSPPLKIQQYRPVHSAKPNSRVIRPVQRHQSFHGFGTESPLPKPGELPPSVPYRFPHASSGNCNYGSFADLSYQKHRVIGRREQLKVTSENSVNTIKSTQPPSANEKRFGSLELKKHKCYSPTFYSMRCKKHSKGRSLIYAVPKKVDAASADIKDGIQIMGQNTGLTETPKPAPRCKRHRKNSCHVYENVSSLKGDPENLDSSNNSSENGVEISVTEALVHTDDSANPIPIPQMPLIDKWTPATNQNAFYTLTTPHYKHVASPQISQQQYAATIPHQKHMKLLPRSLFQDQQISKSKSFSTRTKQKKHFQIPLQKCHSFKFQTAESYFQPIKNVHEENLMRNGYVSDFGPGYNDREHGRSHKRDKYKNKGPLVLRRPSEYQENSSSELHKMVQLQYPQPLYTKNKSNTNRPNGIVYADLDMPKSSNSSSKKGAQVSSPHSQLPKTKPKTEYATLNFNEVGKEIDV</sequence>